<evidence type="ECO:0000313" key="4">
    <source>
        <dbReference type="Proteomes" id="UP001232750"/>
    </source>
</evidence>
<accession>A0ABT7DL58</accession>
<reference evidence="3 4" key="1">
    <citation type="submission" date="2023-05" db="EMBL/GenBank/DDBJ databases">
        <title>Gordonibacter KGMB12511T sp. nov., isolated from faeces of healthy Korean.</title>
        <authorList>
            <person name="Kim H.S."/>
            <person name="Kim J.-S."/>
            <person name="Suh M.K."/>
            <person name="Eom M.K."/>
            <person name="Do H.E."/>
            <person name="Lee J.-S."/>
        </authorList>
    </citation>
    <scope>NUCLEOTIDE SEQUENCE [LARGE SCALE GENOMIC DNA]</scope>
    <source>
        <strain evidence="3 4">KGMB12511</strain>
    </source>
</reference>
<organism evidence="3 4">
    <name type="scientific">Gordonibacter faecis</name>
    <dbReference type="NCBI Taxonomy" id="3047475"/>
    <lineage>
        <taxon>Bacteria</taxon>
        <taxon>Bacillati</taxon>
        <taxon>Actinomycetota</taxon>
        <taxon>Coriobacteriia</taxon>
        <taxon>Eggerthellales</taxon>
        <taxon>Eggerthellaceae</taxon>
        <taxon>Gordonibacter</taxon>
    </lineage>
</organism>
<comment type="caution">
    <text evidence="3">The sequence shown here is derived from an EMBL/GenBank/DDBJ whole genome shotgun (WGS) entry which is preliminary data.</text>
</comment>
<proteinExistence type="predicted"/>
<feature type="coiled-coil region" evidence="1">
    <location>
        <begin position="190"/>
        <end position="220"/>
    </location>
</feature>
<feature type="transmembrane region" description="Helical" evidence="2">
    <location>
        <begin position="20"/>
        <end position="43"/>
    </location>
</feature>
<sequence length="716" mass="74143">MHLRWRCRRPFGLFRDEEGFTTVGMALALLITLSLVFTTAQVYRVTSASADVQDVADAAALAAENQVAEFMIVVRACDAVVLTLSLTSIVVTGLGVAALCTPVTAPASEALLKAGRDVAKARDSFAEKAAEGLNRLQKALPFLAAASAAHVASANNGGPMNASYVALAVLAPAEGEPIEVGGMEGAHALADRAEAESEDIKRAGEQAEQAAEEANACKERAFRRDCGDEPGYCMSERARTLAGLSGGDNPRFNSVDAWSFSVPLERARAYYVKRLAVEAPQGSSTEERARSALRLRFYRFATAELGRGYVHETEDSFDALFPHLPKNTDEMRATALYTEVAYPVTEGEGGPVMHAWSGCPAAAGATGMGSIAQMEQGGYSTCSECGFTASSMGKVAAASTSIDNGFEYHYEAVAQAADEYEQARAKLDPLARKVKEKAGGLFDECLDLLRQVSSKRIDAAPPGRYGAVVLVANTSAAPTSTGFASGFVHEAGSLGARAAVSAATLLDEGSDEGKNVLNSLLDGLKDKGGAVTGALGVVLDCWSGLLSAYLEGQDAIGRVLEGAVDALPFASASGLGSWAASAFQKAVAALGLEPAKLGALKPVLVNSAHVAGADDTAFSARFLAVKAQAVAHPLASTDLFSSVVTSAEAAAIEGIASLDGTVEIASVQLFGDGGPEIPLTIALPQAARDAAADLVSSAADAVRSVYAQVTGVRTWE</sequence>
<keyword evidence="4" id="KW-1185">Reference proteome</keyword>
<evidence type="ECO:0000256" key="2">
    <source>
        <dbReference type="SAM" id="Phobius"/>
    </source>
</evidence>
<evidence type="ECO:0000256" key="1">
    <source>
        <dbReference type="SAM" id="Coils"/>
    </source>
</evidence>
<evidence type="ECO:0000313" key="3">
    <source>
        <dbReference type="EMBL" id="MDJ1650271.1"/>
    </source>
</evidence>
<dbReference type="EMBL" id="JASJEU010000012">
    <property type="protein sequence ID" value="MDJ1650271.1"/>
    <property type="molecule type" value="Genomic_DNA"/>
</dbReference>
<name>A0ABT7DL58_9ACTN</name>
<dbReference type="Proteomes" id="UP001232750">
    <property type="component" value="Unassembled WGS sequence"/>
</dbReference>
<keyword evidence="2" id="KW-0812">Transmembrane</keyword>
<keyword evidence="1" id="KW-0175">Coiled coil</keyword>
<gene>
    <name evidence="3" type="ORF">QNJ86_05630</name>
</gene>
<keyword evidence="2" id="KW-1133">Transmembrane helix</keyword>
<keyword evidence="2" id="KW-0472">Membrane</keyword>
<protein>
    <submittedName>
        <fullName evidence="3">Molybdenum cofactor biosynthesis enzyme</fullName>
    </submittedName>
</protein>